<sequence length="399" mass="44470">MNFKHVKSLFSKTASSKRLTIVVTSSLVFVATLGLITYETTKKTVAMTLDGKEKIIRTHSETVGNILEELDIELHSKDYLSLPVETAVKDKLSFVWEPAKQVHLSIDGKQRSVWTTEDTVKDLLKDENIEIGSHDQIKPKLDENISENMKIDISKAFSLTLNDGGKKKKVWSTSTTVADFLKQQGIKLEDLDRTKPDLDKKVSPEDIIKVIRVKKVSDVVEEPVEYAVQTRKDADLLKGQEKIIQHGQNGLVRKEYEVTKENGKEVSRKLMNEKTLKESKEKIVNVGTKVVTAQVSRGESEAGGTEYYVSSTAYTANCNGCSGQTATGINLRSNPNLKIIAVDPNFIPLGTKVYVEGYGYAVAADTGGAIKGRKIDVFFNNNSQAYRWGRKQVKIRILN</sequence>
<dbReference type="InterPro" id="IPR007137">
    <property type="entry name" value="DUF348"/>
</dbReference>
<reference evidence="3 4" key="1">
    <citation type="submission" date="2016-01" db="EMBL/GenBank/DDBJ databases">
        <title>Genome Sequences of Twelve Sporeforming Bacillus Species Isolated from Foods.</title>
        <authorList>
            <person name="Berendsen E.M."/>
            <person name="Wells-Bennik M.H."/>
            <person name="Krawcyk A.O."/>
            <person name="De Jong A."/>
            <person name="Holsappel S."/>
            <person name="Eijlander R.T."/>
            <person name="Kuipers O.P."/>
        </authorList>
    </citation>
    <scope>NUCLEOTIDE SEQUENCE [LARGE SCALE GENOMIC DNA]</scope>
    <source>
        <strain evidence="3 4">B4102</strain>
    </source>
</reference>
<feature type="domain" description="G5" evidence="2">
    <location>
        <begin position="210"/>
        <end position="290"/>
    </location>
</feature>
<name>A0A150KQ57_9BACI</name>
<dbReference type="GO" id="GO:0019867">
    <property type="term" value="C:outer membrane"/>
    <property type="evidence" value="ECO:0007669"/>
    <property type="project" value="InterPro"/>
</dbReference>
<dbReference type="EMBL" id="LQYN01000072">
    <property type="protein sequence ID" value="KYD00935.1"/>
    <property type="molecule type" value="Genomic_DNA"/>
</dbReference>
<dbReference type="Pfam" id="PF07501">
    <property type="entry name" value="G5"/>
    <property type="match status" value="1"/>
</dbReference>
<evidence type="ECO:0000313" key="3">
    <source>
        <dbReference type="EMBL" id="KYD00935.1"/>
    </source>
</evidence>
<dbReference type="SMART" id="SM01208">
    <property type="entry name" value="G5"/>
    <property type="match status" value="1"/>
</dbReference>
<dbReference type="PROSITE" id="PS51109">
    <property type="entry name" value="G5"/>
    <property type="match status" value="1"/>
</dbReference>
<dbReference type="Pfam" id="PF03990">
    <property type="entry name" value="DUF348"/>
    <property type="match status" value="3"/>
</dbReference>
<dbReference type="Pfam" id="PF06725">
    <property type="entry name" value="3D"/>
    <property type="match status" value="1"/>
</dbReference>
<dbReference type="PANTHER" id="PTHR39160:SF4">
    <property type="entry name" value="RESUSCITATION-PROMOTING FACTOR RPFB"/>
    <property type="match status" value="1"/>
</dbReference>
<evidence type="ECO:0000313" key="4">
    <source>
        <dbReference type="Proteomes" id="UP000075666"/>
    </source>
</evidence>
<dbReference type="InterPro" id="IPR011098">
    <property type="entry name" value="G5_dom"/>
</dbReference>
<protein>
    <recommendedName>
        <fullName evidence="2">G5 domain-containing protein</fullName>
    </recommendedName>
</protein>
<accession>A0A150KQ57</accession>
<evidence type="ECO:0000259" key="2">
    <source>
        <dbReference type="PROSITE" id="PS51109"/>
    </source>
</evidence>
<dbReference type="AlphaFoldDB" id="A0A150KQ57"/>
<keyword evidence="1" id="KW-0732">Signal</keyword>
<dbReference type="PANTHER" id="PTHR39160">
    <property type="entry name" value="CELL WALL-BINDING PROTEIN YOCH"/>
    <property type="match status" value="1"/>
</dbReference>
<dbReference type="GO" id="GO:0004553">
    <property type="term" value="F:hydrolase activity, hydrolyzing O-glycosyl compounds"/>
    <property type="evidence" value="ECO:0007669"/>
    <property type="project" value="InterPro"/>
</dbReference>
<gene>
    <name evidence="3" type="ORF">B4102_3470</name>
</gene>
<dbReference type="InterPro" id="IPR051933">
    <property type="entry name" value="Resuscitation_pf_RpfB"/>
</dbReference>
<dbReference type="OrthoDB" id="9798935at2"/>
<dbReference type="GO" id="GO:0009254">
    <property type="term" value="P:peptidoglycan turnover"/>
    <property type="evidence" value="ECO:0007669"/>
    <property type="project" value="InterPro"/>
</dbReference>
<dbReference type="InterPro" id="IPR036908">
    <property type="entry name" value="RlpA-like_sf"/>
</dbReference>
<dbReference type="SUPFAM" id="SSF50685">
    <property type="entry name" value="Barwin-like endoglucanases"/>
    <property type="match status" value="1"/>
</dbReference>
<comment type="caution">
    <text evidence="3">The sequence shown here is derived from an EMBL/GenBank/DDBJ whole genome shotgun (WGS) entry which is preliminary data.</text>
</comment>
<dbReference type="Gene3D" id="2.20.230.10">
    <property type="entry name" value="Resuscitation-promoting factor rpfb"/>
    <property type="match status" value="1"/>
</dbReference>
<proteinExistence type="predicted"/>
<dbReference type="CDD" id="cd22786">
    <property type="entry name" value="DPBB_YuiC-like"/>
    <property type="match status" value="1"/>
</dbReference>
<dbReference type="Gene3D" id="2.40.40.10">
    <property type="entry name" value="RlpA-like domain"/>
    <property type="match status" value="1"/>
</dbReference>
<evidence type="ECO:0000256" key="1">
    <source>
        <dbReference type="ARBA" id="ARBA00022729"/>
    </source>
</evidence>
<dbReference type="Proteomes" id="UP000075666">
    <property type="component" value="Unassembled WGS sequence"/>
</dbReference>
<dbReference type="STRING" id="46224.B4102_3470"/>
<organism evidence="3 4">
    <name type="scientific">Heyndrickxia sporothermodurans</name>
    <dbReference type="NCBI Taxonomy" id="46224"/>
    <lineage>
        <taxon>Bacteria</taxon>
        <taxon>Bacillati</taxon>
        <taxon>Bacillota</taxon>
        <taxon>Bacilli</taxon>
        <taxon>Bacillales</taxon>
        <taxon>Bacillaceae</taxon>
        <taxon>Heyndrickxia</taxon>
    </lineage>
</organism>
<dbReference type="InterPro" id="IPR010611">
    <property type="entry name" value="3D_dom"/>
</dbReference>
<dbReference type="RefSeq" id="WP_066232962.1">
    <property type="nucleotide sequence ID" value="NZ_JARMRX010000048.1"/>
</dbReference>
<keyword evidence="4" id="KW-1185">Reference proteome</keyword>
<dbReference type="PATRIC" id="fig|46224.3.peg.3727"/>